<dbReference type="InterPro" id="IPR051342">
    <property type="entry name" value="PDZ_scaffold"/>
</dbReference>
<accession>A0A1X7U903</accession>
<feature type="domain" description="PDZ" evidence="2">
    <location>
        <begin position="425"/>
        <end position="481"/>
    </location>
</feature>
<feature type="compositionally biased region" description="Polar residues" evidence="1">
    <location>
        <begin position="1143"/>
        <end position="1155"/>
    </location>
</feature>
<feature type="compositionally biased region" description="Low complexity" evidence="1">
    <location>
        <begin position="184"/>
        <end position="193"/>
    </location>
</feature>
<feature type="domain" description="PDZ" evidence="2">
    <location>
        <begin position="263"/>
        <end position="347"/>
    </location>
</feature>
<feature type="region of interest" description="Disordered" evidence="1">
    <location>
        <begin position="609"/>
        <end position="657"/>
    </location>
</feature>
<feature type="domain" description="PDZ" evidence="2">
    <location>
        <begin position="524"/>
        <end position="613"/>
    </location>
</feature>
<feature type="region of interest" description="Disordered" evidence="1">
    <location>
        <begin position="2011"/>
        <end position="2074"/>
    </location>
</feature>
<feature type="compositionally biased region" description="Polar residues" evidence="1">
    <location>
        <begin position="121"/>
        <end position="130"/>
    </location>
</feature>
<dbReference type="CDD" id="cd00136">
    <property type="entry name" value="PDZ_canonical"/>
    <property type="match status" value="6"/>
</dbReference>
<dbReference type="Gene3D" id="2.30.42.10">
    <property type="match status" value="12"/>
</dbReference>
<feature type="compositionally biased region" description="Basic and acidic residues" evidence="1">
    <location>
        <begin position="870"/>
        <end position="896"/>
    </location>
</feature>
<feature type="domain" description="PDZ" evidence="2">
    <location>
        <begin position="973"/>
        <end position="1046"/>
    </location>
</feature>
<feature type="domain" description="PDZ" evidence="2">
    <location>
        <begin position="696"/>
        <end position="753"/>
    </location>
</feature>
<dbReference type="PANTHER" id="PTHR19964:SF92">
    <property type="entry name" value="PATJ HOMOLOG"/>
    <property type="match status" value="1"/>
</dbReference>
<feature type="region of interest" description="Disordered" evidence="1">
    <location>
        <begin position="1260"/>
        <end position="1291"/>
    </location>
</feature>
<feature type="domain" description="PDZ" evidence="2">
    <location>
        <begin position="1294"/>
        <end position="1363"/>
    </location>
</feature>
<dbReference type="OMA" id="CNTIEIG"/>
<dbReference type="PANTHER" id="PTHR19964">
    <property type="entry name" value="MULTIPLE PDZ DOMAIN PROTEIN"/>
    <property type="match status" value="1"/>
</dbReference>
<feature type="region of interest" description="Disordered" evidence="1">
    <location>
        <begin position="228"/>
        <end position="258"/>
    </location>
</feature>
<feature type="compositionally biased region" description="Polar residues" evidence="1">
    <location>
        <begin position="1260"/>
        <end position="1278"/>
    </location>
</feature>
<feature type="compositionally biased region" description="Low complexity" evidence="1">
    <location>
        <begin position="1226"/>
        <end position="1247"/>
    </location>
</feature>
<evidence type="ECO:0000259" key="2">
    <source>
        <dbReference type="PROSITE" id="PS50106"/>
    </source>
</evidence>
<feature type="domain" description="PDZ" evidence="2">
    <location>
        <begin position="2351"/>
        <end position="2435"/>
    </location>
</feature>
<proteinExistence type="predicted"/>
<dbReference type="eggNOG" id="KOG3528">
    <property type="taxonomic scope" value="Eukaryota"/>
</dbReference>
<feature type="compositionally biased region" description="Basic residues" evidence="1">
    <location>
        <begin position="2015"/>
        <end position="2028"/>
    </location>
</feature>
<feature type="compositionally biased region" description="Basic and acidic residues" evidence="1">
    <location>
        <begin position="616"/>
        <end position="635"/>
    </location>
</feature>
<feature type="compositionally biased region" description="Polar residues" evidence="1">
    <location>
        <begin position="243"/>
        <end position="258"/>
    </location>
</feature>
<organism evidence="3">
    <name type="scientific">Amphimedon queenslandica</name>
    <name type="common">Sponge</name>
    <dbReference type="NCBI Taxonomy" id="400682"/>
    <lineage>
        <taxon>Eukaryota</taxon>
        <taxon>Metazoa</taxon>
        <taxon>Porifera</taxon>
        <taxon>Demospongiae</taxon>
        <taxon>Heteroscleromorpha</taxon>
        <taxon>Haplosclerida</taxon>
        <taxon>Niphatidae</taxon>
        <taxon>Amphimedon</taxon>
    </lineage>
</organism>
<feature type="region of interest" description="Disordered" evidence="1">
    <location>
        <begin position="1090"/>
        <end position="1248"/>
    </location>
</feature>
<dbReference type="Pfam" id="PF00595">
    <property type="entry name" value="PDZ"/>
    <property type="match status" value="11"/>
</dbReference>
<feature type="compositionally biased region" description="Basic and acidic residues" evidence="1">
    <location>
        <begin position="165"/>
        <end position="183"/>
    </location>
</feature>
<feature type="region of interest" description="Disordered" evidence="1">
    <location>
        <begin position="754"/>
        <end position="802"/>
    </location>
</feature>
<feature type="domain" description="PDZ" evidence="2">
    <location>
        <begin position="1914"/>
        <end position="1998"/>
    </location>
</feature>
<feature type="compositionally biased region" description="Basic residues" evidence="1">
    <location>
        <begin position="2039"/>
        <end position="2051"/>
    </location>
</feature>
<protein>
    <recommendedName>
        <fullName evidence="2">PDZ domain-containing protein</fullName>
    </recommendedName>
</protein>
<sequence>MSGSERIINLLGHYRDRLKRKGDYSEELDYLVGILESPFMREFLEGNMSREDTDHFNEVTSEVISALEEQEEEVHLSPETQRKLVLKRRQSLRALKLAVTPQSSPHITPRTSKISLTNNPLLQHQSSNDSPLLKSVMDTLSSRESSCEPSFSLLSPSPPPTEGATVHDEPSYHDNSVSERKESVASSVSSNTSQLTVLRGGATDEAPPTLPSYSEAFNMCRRTKSYERLPATPPYPAPLMTSGIPTSNTNTSQTRPKSVTMVTVRLTKGDRGLGFSLSSQRRGGKDNKIFIGDLQPGGVAERDGRIMKGDQILHINGQDITSISYSTVVALLQQAKGIVELTLLRSDGAVPSPIRTTPPNPYEAYYRRELYQPHPMTQPTTTNKVIPSKQSYQQYNQQQQEQGRVHRPSTTDYKHIVSLEVDQDLGFSIISKDGITFVHVITPGSTTEKDGKLMSGDQLLSVNGEEVFGLSHSSVLDILQSCKRFPDQPVKLVVSRQTGPGQVEEAEESFSDIDSSSSDTETVEVQLVKSTSGRGGLGISINALVNDHTEEDKGIYIRAVHPEGPAALSGSVHCKDRIVSVNSQSLRGLSNKEAARLLRTAGDSVRLELRRKKREKREGGGERAEGNVEDNRRTGQLEGTDGVKEEEEEEVVNESGLRVRSPLSPSVVQWGNILGPDKELITAYIQKTDDSSIRHIIKSIKEGGPMDTASRLRVGDEILQVNGQVLVGMSHDMASDVVREAAGSVKLIVCRTNTGPADTDTIDKESVTDQVSPVPPISSTSGLPPIEVHQPTTSESEDDHTLPVSLATSPSPVAIHATAGLYQNLNFSRFERQSWRERHNEETRRLKERFELRREHYKRFFQEQADELERVEKENEERRNRIEEEKHKQETGEKKSSLTSGLHYSYYAPISFPSLHESGERVGGDEVGGARDGDESSDGGGSNNRDSLASEESSTSTALSPVPGSAWETTVTFIKLVKGREGLGFSILNFSDESSPGDTVTLVHSLVSGGAAERDGRLQKGDKLVNINGVSVVNQTLQFTVEQLNSVPLDGTVVLGINRRELFSPDFDSTATSNSLSPDHLLDEDRLDDDEEFDRKNGKKHAHTHVRSEPDEVSQFLDLPERRAASATDGIRSATPPDIAKPKTQTQSGMNFLSRTRSDEPARGDMGMSGGGVTGHNLRHVESTSEETLVGSSSHQDLHFSSNQPSPKQQVSPLMKVKPPHQQRDVSSSLKTQLSTSSKASSVATSVGMGGERGVATIFSPSQSQDSFVESGLSPDTSDTGDHSAESVETEPREVDIKKGTAHLGLTVMEDKGFIVVKKIESGSALAKDGRVRVGDRILAINGKSVEGLSIAKVKSMLKRASSTKSTKVKITYLPVPQGFSMSYSNIITSSAGGGGGPSETPSAPATAARYIASGQHTGMSHQMNIPSHQQQQQQHGGLMSTQSHQAYPWAQQHYYTLPPRHPHHPIQTYMDHVQQGVVKPHPQAPPPVYDMYQSHVNPSRGGHTYHHPLNWNITQGVGGASAGGGGDYSGGGAHPGGGAQGNWRIGQYGGNTGSGNEYHYGPAMPHKYNTIHRTELEHQQMTRLPQLAPPPPPMYSTDTYSFPSYSPQRYEGGGDYDHNPGRGHWSHEPTGVMYGARMGGAYIDPTQPRLVEVKRNASGSLGISLGSIEEGGVVINDISAGCQSMTKGQLVVGDKILEVNGIDLRNVSQSDAISIIMNCPNPVHLLVQTYTPPPQPHPPPLHSIIPSAGTANNGTGMRVHTSPLHSNDGSWAIDEEEDEELRQSYPYAQGHLYQVTLNRGQGGLGLSILKTSQSPNTGVSIMQIQPGSVADRTKKIKRGDELIQVNEHCIKGWSQKDVSDLLSRTSVLVNLVLMRPTPDPRLSHQSSTHSLDGVQYLTKQPSVDLSGLPLVKAVNLERDDELGLGFNVSEADFNGQAGVRVSSIIPRGPADLDGHLQVGDYILSIDGHNVLGTKYERATHLLQQARSRGSVSLIVSSQSQLPSQLQEKFLNRSPQKHKKNMEKKRLRVRSEGVTLRNRITKAQRSTRRRPVSVDCEVKYESSPKSDDNSTADKTQHDIDLLTTATTDQVVVVGQETDIELFKGDQSLGLSLADSWQDGIIISKIQPRSPAALDGRLKVGDRITRIGEISLDNTTLETAQKLLLETPPLLQLTLPDEVADLSGRIHPGDKILAINGEDISMAGQDFVSSLLQSCHGRVSLTIQHVVHNTQLYQSTQSPTKKTGAPPLYNPSSPPIRLQRPIDPPPYASSEATPMRLDPAPSSAYQDNSYSPRHHHGVIQQTQYRDVVGQSLPEASLSPAPPPPPPGNSQYGNRDIGREGYQSDHHRTNLRYVKLTRGPKGLGFSVAGGKGSPNGDLPICIRSVIPECTAARDGRIRQGDVILSVNGISFENISHKVAVETLTRFRGDITLKLCSP</sequence>
<evidence type="ECO:0000256" key="1">
    <source>
        <dbReference type="SAM" id="MobiDB-lite"/>
    </source>
</evidence>
<feature type="domain" description="PDZ" evidence="2">
    <location>
        <begin position="2098"/>
        <end position="2178"/>
    </location>
</feature>
<feature type="compositionally biased region" description="Low complexity" evidence="1">
    <location>
        <begin position="943"/>
        <end position="960"/>
    </location>
</feature>
<dbReference type="InterPro" id="IPR001478">
    <property type="entry name" value="PDZ"/>
</dbReference>
<dbReference type="OrthoDB" id="6022711at2759"/>
<feature type="region of interest" description="Disordered" evidence="1">
    <location>
        <begin position="917"/>
        <end position="963"/>
    </location>
</feature>
<feature type="region of interest" description="Disordered" evidence="1">
    <location>
        <begin position="2312"/>
        <end position="2346"/>
    </location>
</feature>
<feature type="compositionally biased region" description="Basic and acidic residues" evidence="1">
    <location>
        <begin position="2056"/>
        <end position="2068"/>
    </location>
</feature>
<feature type="region of interest" description="Disordered" evidence="1">
    <location>
        <begin position="2232"/>
        <end position="2292"/>
    </location>
</feature>
<dbReference type="SUPFAM" id="SSF50156">
    <property type="entry name" value="PDZ domain-like"/>
    <property type="match status" value="12"/>
</dbReference>
<feature type="domain" description="PDZ" evidence="2">
    <location>
        <begin position="1795"/>
        <end position="1878"/>
    </location>
</feature>
<feature type="compositionally biased region" description="Polar residues" evidence="1">
    <location>
        <begin position="1186"/>
        <end position="1212"/>
    </location>
</feature>
<name>A0A1X7U903_AMPQE</name>
<reference evidence="3" key="1">
    <citation type="submission" date="2017-05" db="UniProtKB">
        <authorList>
            <consortium name="EnsemblMetazoa"/>
        </authorList>
    </citation>
    <scope>IDENTIFICATION</scope>
</reference>
<dbReference type="InterPro" id="IPR036034">
    <property type="entry name" value="PDZ_sf"/>
</dbReference>
<dbReference type="PROSITE" id="PS50106">
    <property type="entry name" value="PDZ"/>
    <property type="match status" value="12"/>
</dbReference>
<dbReference type="SMART" id="SM00228">
    <property type="entry name" value="PDZ"/>
    <property type="match status" value="12"/>
</dbReference>
<feature type="compositionally biased region" description="Basic and acidic residues" evidence="1">
    <location>
        <begin position="2334"/>
        <end position="2346"/>
    </location>
</feature>
<feature type="domain" description="PDZ" evidence="2">
    <location>
        <begin position="2174"/>
        <end position="2226"/>
    </location>
</feature>
<dbReference type="InParanoid" id="A0A1X7U903"/>
<feature type="domain" description="PDZ" evidence="2">
    <location>
        <begin position="1651"/>
        <end position="1732"/>
    </location>
</feature>
<feature type="compositionally biased region" description="Basic and acidic residues" evidence="1">
    <location>
        <begin position="917"/>
        <end position="934"/>
    </location>
</feature>
<feature type="region of interest" description="Disordered" evidence="1">
    <location>
        <begin position="870"/>
        <end position="898"/>
    </location>
</feature>
<feature type="region of interest" description="Disordered" evidence="1">
    <location>
        <begin position="121"/>
        <end position="213"/>
    </location>
</feature>
<dbReference type="STRING" id="400682.A0A1X7U903"/>
<feature type="compositionally biased region" description="Basic and acidic residues" evidence="1">
    <location>
        <begin position="1280"/>
        <end position="1291"/>
    </location>
</feature>
<feature type="compositionally biased region" description="Low complexity" evidence="1">
    <location>
        <begin position="142"/>
        <end position="155"/>
    </location>
</feature>
<evidence type="ECO:0000313" key="3">
    <source>
        <dbReference type="EnsemblMetazoa" id="Aqu2.1.24128_001"/>
    </source>
</evidence>
<dbReference type="EnsemblMetazoa" id="Aqu2.1.24128_001">
    <property type="protein sequence ID" value="Aqu2.1.24128_001"/>
    <property type="gene ID" value="Aqu2.1.24128"/>
</dbReference>
<feature type="region of interest" description="Disordered" evidence="1">
    <location>
        <begin position="496"/>
        <end position="516"/>
    </location>
</feature>